<dbReference type="PANTHER" id="PTHR23024">
    <property type="entry name" value="ARYLACETAMIDE DEACETYLASE"/>
    <property type="match status" value="1"/>
</dbReference>
<name>A0A2S8J4H0_RHOOP</name>
<dbReference type="Gene3D" id="3.40.50.1820">
    <property type="entry name" value="alpha/beta hydrolase"/>
    <property type="match status" value="1"/>
</dbReference>
<dbReference type="InterPro" id="IPR029058">
    <property type="entry name" value="AB_hydrolase_fold"/>
</dbReference>
<dbReference type="SUPFAM" id="SSF53474">
    <property type="entry name" value="alpha/beta-Hydrolases"/>
    <property type="match status" value="1"/>
</dbReference>
<dbReference type="InterPro" id="IPR050466">
    <property type="entry name" value="Carboxylest/Gibb_receptor"/>
</dbReference>
<organism evidence="2 3">
    <name type="scientific">Rhodococcus opacus</name>
    <name type="common">Nocardia opaca</name>
    <dbReference type="NCBI Taxonomy" id="37919"/>
    <lineage>
        <taxon>Bacteria</taxon>
        <taxon>Bacillati</taxon>
        <taxon>Actinomycetota</taxon>
        <taxon>Actinomycetes</taxon>
        <taxon>Mycobacteriales</taxon>
        <taxon>Nocardiaceae</taxon>
        <taxon>Rhodococcus</taxon>
    </lineage>
</organism>
<evidence type="ECO:0000313" key="2">
    <source>
        <dbReference type="EMBL" id="PQP21956.1"/>
    </source>
</evidence>
<dbReference type="RefSeq" id="WP_105418387.1">
    <property type="nucleotide sequence ID" value="NZ_PUIO01000033.1"/>
</dbReference>
<sequence>MPAPEGAPDVPVRIYRPSAAIGELPGIFYIHGGGMALGSIDSEDLVAAKLSEEVGAVVVSTGYRKAPDESHPAQLNDCYAAMTSRWP</sequence>
<feature type="domain" description="Alpha/beta hydrolase fold-3" evidence="1">
    <location>
        <begin position="27"/>
        <end position="83"/>
    </location>
</feature>
<protein>
    <recommendedName>
        <fullName evidence="1">Alpha/beta hydrolase fold-3 domain-containing protein</fullName>
    </recommendedName>
</protein>
<dbReference type="PANTHER" id="PTHR23024:SF24">
    <property type="entry name" value="ALPHA_BETA HYDROLASE FOLD-3 DOMAIN-CONTAINING PROTEIN"/>
    <property type="match status" value="1"/>
</dbReference>
<dbReference type="Pfam" id="PF07859">
    <property type="entry name" value="Abhydrolase_3"/>
    <property type="match status" value="1"/>
</dbReference>
<dbReference type="EMBL" id="PUIO01000033">
    <property type="protein sequence ID" value="PQP21956.1"/>
    <property type="molecule type" value="Genomic_DNA"/>
</dbReference>
<evidence type="ECO:0000313" key="3">
    <source>
        <dbReference type="Proteomes" id="UP000239290"/>
    </source>
</evidence>
<accession>A0A2S8J4H0</accession>
<dbReference type="Proteomes" id="UP000239290">
    <property type="component" value="Unassembled WGS sequence"/>
</dbReference>
<dbReference type="GO" id="GO:0016787">
    <property type="term" value="F:hydrolase activity"/>
    <property type="evidence" value="ECO:0007669"/>
    <property type="project" value="InterPro"/>
</dbReference>
<evidence type="ECO:0000259" key="1">
    <source>
        <dbReference type="Pfam" id="PF07859"/>
    </source>
</evidence>
<reference evidence="3" key="1">
    <citation type="submission" date="2018-02" db="EMBL/GenBank/DDBJ databases">
        <title>Draft genome sequencing of Rhodococcus opacus KU647198.</title>
        <authorList>
            <person name="Zheng B.-X."/>
        </authorList>
    </citation>
    <scope>NUCLEOTIDE SEQUENCE [LARGE SCALE GENOMIC DNA]</scope>
    <source>
        <strain evidence="3">04-OD7</strain>
    </source>
</reference>
<gene>
    <name evidence="2" type="ORF">C5613_24775</name>
</gene>
<proteinExistence type="predicted"/>
<comment type="caution">
    <text evidence="2">The sequence shown here is derived from an EMBL/GenBank/DDBJ whole genome shotgun (WGS) entry which is preliminary data.</text>
</comment>
<dbReference type="InterPro" id="IPR013094">
    <property type="entry name" value="AB_hydrolase_3"/>
</dbReference>
<dbReference type="AlphaFoldDB" id="A0A2S8J4H0"/>